<dbReference type="PANTHER" id="PTHR11319">
    <property type="entry name" value="G PROTEIN-COUPLED RECEPTOR-RELATED"/>
    <property type="match status" value="1"/>
</dbReference>
<evidence type="ECO:0000313" key="1">
    <source>
        <dbReference type="EMBL" id="SVA83429.1"/>
    </source>
</evidence>
<dbReference type="EMBL" id="UINC01019696">
    <property type="protein sequence ID" value="SVA83429.1"/>
    <property type="molecule type" value="Genomic_DNA"/>
</dbReference>
<proteinExistence type="predicted"/>
<name>A0A381Z2M9_9ZZZZ</name>
<feature type="non-terminal residue" evidence="1">
    <location>
        <position position="1"/>
    </location>
</feature>
<accession>A0A381Z2M9</accession>
<dbReference type="InterPro" id="IPR006626">
    <property type="entry name" value="PbH1"/>
</dbReference>
<dbReference type="InterPro" id="IPR012334">
    <property type="entry name" value="Pectin_lyas_fold"/>
</dbReference>
<reference evidence="1" key="1">
    <citation type="submission" date="2018-05" db="EMBL/GenBank/DDBJ databases">
        <authorList>
            <person name="Lanie J.A."/>
            <person name="Ng W.-L."/>
            <person name="Kazmierczak K.M."/>
            <person name="Andrzejewski T.M."/>
            <person name="Davidsen T.M."/>
            <person name="Wayne K.J."/>
            <person name="Tettelin H."/>
            <person name="Glass J.I."/>
            <person name="Rusch D."/>
            <person name="Podicherti R."/>
            <person name="Tsui H.-C.T."/>
            <person name="Winkler M.E."/>
        </authorList>
    </citation>
    <scope>NUCLEOTIDE SEQUENCE</scope>
</reference>
<organism evidence="1">
    <name type="scientific">marine metagenome</name>
    <dbReference type="NCBI Taxonomy" id="408172"/>
    <lineage>
        <taxon>unclassified sequences</taxon>
        <taxon>metagenomes</taxon>
        <taxon>ecological metagenomes</taxon>
    </lineage>
</organism>
<gene>
    <name evidence="1" type="ORF">METZ01_LOCUS136283</name>
</gene>
<dbReference type="PANTHER" id="PTHR11319:SF35">
    <property type="entry name" value="OUTER MEMBRANE PROTEIN PMPC-RELATED"/>
    <property type="match status" value="1"/>
</dbReference>
<dbReference type="SUPFAM" id="SSF51126">
    <property type="entry name" value="Pectin lyase-like"/>
    <property type="match status" value="2"/>
</dbReference>
<dbReference type="AlphaFoldDB" id="A0A381Z2M9"/>
<dbReference type="Gene3D" id="2.60.40.4070">
    <property type="match status" value="1"/>
</dbReference>
<protein>
    <submittedName>
        <fullName evidence="1">Uncharacterized protein</fullName>
    </submittedName>
</protein>
<dbReference type="InterPro" id="IPR026444">
    <property type="entry name" value="Secre_tail"/>
</dbReference>
<dbReference type="Gene3D" id="2.160.20.10">
    <property type="entry name" value="Single-stranded right-handed beta-helix, Pectin lyase-like"/>
    <property type="match status" value="2"/>
</dbReference>
<dbReference type="InterPro" id="IPR011050">
    <property type="entry name" value="Pectin_lyase_fold/virulence"/>
</dbReference>
<dbReference type="NCBIfam" id="TIGR04183">
    <property type="entry name" value="Por_Secre_tail"/>
    <property type="match status" value="1"/>
</dbReference>
<dbReference type="SMART" id="SM00710">
    <property type="entry name" value="PbH1"/>
    <property type="match status" value="8"/>
</dbReference>
<sequence length="809" mass="86416">NGSVVSFASGESNESILQGFTIQNGTGNNEDPDGNGTYYNYGGGIYCENSDPIIKDCIIQNNICEGGGGGGIFCYNASPKFFGCIIKENETDDVGGGLYAKTASSPEFYNCSFVGNVAEFGAGCYLRSESSPIMDNVVFSANSANNSGGGIILKDDANLIATHLYLFDNTADGLGGGLYINNADSQIDYLLVGDNISSSGGGIYVRNSSTVQINNATIANNVAATYGGGIYLRDGADVSLNNSILFGNNESQVYFRSTGDDVEFTVNYSLVQNGEDGIIDNDNGDVNWEEGNLDGDPYFCNAPIGNYYLRENSPCINGGSDGTLIGCFESACGPVNLGPIWYVDQNGHDGNDGGLETPFATIQRAINVSTDGDTIRLTPNVYFEEIDFNNKEVVLESRAYELGMIEMIQETFFAPGPLGGSCFILDGPSNDGATIRGISFRGGIVTSGGGVVLQNCSPNFIDVIIEDNTAEIGGGVFLSGSNAYFLNTIIQNNGSNMGGGIYITDGAPTFDKMLIQGNISYWGAGIYSENAEPTILNSQIRNNEAFIEGGGLYQLGGVGQIEWTSFEQNLGYDFGAGIVAHEATINLDQTTFEGNVSGTGSVIACHGGAVAFVNSILWDNIGDQFYSSETSDLTLLEISYSVLEGGENILGNFPNFTFTIGNGVMDEDPQFCDPNIFNYALNENSICLNASDNGEVIGAFDLTCSGTVSIQKDILPLKFGLAQNYPNPFNPVTKIHYTLENDGFYMLNIFNINGQLINRLKSEEGQKGKEYSVIWDAKNLLGHKVPSGLYLYQLETVEGSLSKKMLLLK</sequence>